<dbReference type="Proteomes" id="UP000305939">
    <property type="component" value="Unassembled WGS sequence"/>
</dbReference>
<dbReference type="InterPro" id="IPR045851">
    <property type="entry name" value="AMP-bd_C_sf"/>
</dbReference>
<proteinExistence type="predicted"/>
<dbReference type="GO" id="GO:0016878">
    <property type="term" value="F:acid-thiol ligase activity"/>
    <property type="evidence" value="ECO:0007669"/>
    <property type="project" value="UniProtKB-ARBA"/>
</dbReference>
<sequence>MNIGHVLTNHARYRPNHLAFVCKDRQLTYAELNQSVNKIANALYDHGIRKGDKVSMLLPNCSELWELYWAIAKIGAVAVPLSPLLSGTGLSNQLNNADTSLVIATSGLQETVNHIMGQLTISTADVWLTDVDCPDPFISFHERKAKASSTEPADPGIQPDDLYNIIYSSGTTGAPKGIMHTHRIRADYMSLFGSYFRMTPESVVLHSGSIIFNGSFLTTMPVMFHGGTFILHSSFDVDHLVEDIRDRKVTHTILVPSQITAALQHPEFTARNAASLEMILSVGAPLHQSQKEKLNSLIPDVFYELYGLTEGFVTILDKTDFYNKPGSVGCTPQFFDMKIVDDEGRELPSGGVGEIVGRGPILMKGYYNDPERTAEAIRNGWLYTGDLGYTDEDGYLYLAGRKKDLIISGGVNVYPKDIEAVIIKHPEITDAAVFGVEDERWGETPVAALICRNGFSADKEVLRNWINDRLEARFQKVSDLLFLDEFPRNVAGKTLKRTIKEMYLKQKENIEG</sequence>
<dbReference type="Gene3D" id="3.30.300.30">
    <property type="match status" value="1"/>
</dbReference>
<dbReference type="InterPro" id="IPR042099">
    <property type="entry name" value="ANL_N_sf"/>
</dbReference>
<dbReference type="InterPro" id="IPR020845">
    <property type="entry name" value="AMP-binding_CS"/>
</dbReference>
<dbReference type="PROSITE" id="PS00455">
    <property type="entry name" value="AMP_BINDING"/>
    <property type="match status" value="1"/>
</dbReference>
<keyword evidence="4" id="KW-1185">Reference proteome</keyword>
<reference evidence="3 4" key="1">
    <citation type="submission" date="2019-04" db="EMBL/GenBank/DDBJ databases">
        <title>Draft genome sequence of Robertkochia marina CC-AMO-30D.</title>
        <authorList>
            <person name="Hameed A."/>
            <person name="Lin S.-Y."/>
            <person name="Shahina M."/>
            <person name="Lai W.-A."/>
            <person name="Young C.-C."/>
        </authorList>
    </citation>
    <scope>NUCLEOTIDE SEQUENCE [LARGE SCALE GENOMIC DNA]</scope>
    <source>
        <strain evidence="3 4">CC-AMO-30D</strain>
    </source>
</reference>
<dbReference type="InterPro" id="IPR000873">
    <property type="entry name" value="AMP-dep_synth/lig_dom"/>
</dbReference>
<evidence type="ECO:0000313" key="3">
    <source>
        <dbReference type="EMBL" id="THD66730.1"/>
    </source>
</evidence>
<dbReference type="AlphaFoldDB" id="A0A4S3LYP3"/>
<comment type="caution">
    <text evidence="3">The sequence shown here is derived from an EMBL/GenBank/DDBJ whole genome shotgun (WGS) entry which is preliminary data.</text>
</comment>
<feature type="domain" description="AMP-dependent synthetase/ligase" evidence="1">
    <location>
        <begin position="9"/>
        <end position="367"/>
    </location>
</feature>
<dbReference type="OrthoDB" id="9765680at2"/>
<evidence type="ECO:0000259" key="1">
    <source>
        <dbReference type="Pfam" id="PF00501"/>
    </source>
</evidence>
<feature type="domain" description="AMP-binding enzyme C-terminal" evidence="2">
    <location>
        <begin position="418"/>
        <end position="493"/>
    </location>
</feature>
<accession>A0A4S3LYP3</accession>
<dbReference type="InterPro" id="IPR050237">
    <property type="entry name" value="ATP-dep_AMP-bd_enzyme"/>
</dbReference>
<dbReference type="EMBL" id="SSMC01000003">
    <property type="protein sequence ID" value="THD66730.1"/>
    <property type="molecule type" value="Genomic_DNA"/>
</dbReference>
<organism evidence="3 4">
    <name type="scientific">Robertkochia marina</name>
    <dbReference type="NCBI Taxonomy" id="1227945"/>
    <lineage>
        <taxon>Bacteria</taxon>
        <taxon>Pseudomonadati</taxon>
        <taxon>Bacteroidota</taxon>
        <taxon>Flavobacteriia</taxon>
        <taxon>Flavobacteriales</taxon>
        <taxon>Flavobacteriaceae</taxon>
        <taxon>Robertkochia</taxon>
    </lineage>
</organism>
<name>A0A4S3LYP3_9FLAO</name>
<dbReference type="SUPFAM" id="SSF56801">
    <property type="entry name" value="Acetyl-CoA synthetase-like"/>
    <property type="match status" value="1"/>
</dbReference>
<dbReference type="Gene3D" id="3.40.50.12780">
    <property type="entry name" value="N-terminal domain of ligase-like"/>
    <property type="match status" value="1"/>
</dbReference>
<dbReference type="RefSeq" id="WP_136336800.1">
    <property type="nucleotide sequence ID" value="NZ_QXMP01000011.1"/>
</dbReference>
<dbReference type="PANTHER" id="PTHR43767:SF1">
    <property type="entry name" value="NONRIBOSOMAL PEPTIDE SYNTHASE PES1 (EUROFUNG)-RELATED"/>
    <property type="match status" value="1"/>
</dbReference>
<dbReference type="PANTHER" id="PTHR43767">
    <property type="entry name" value="LONG-CHAIN-FATTY-ACID--COA LIGASE"/>
    <property type="match status" value="1"/>
</dbReference>
<protein>
    <submittedName>
        <fullName evidence="3">Long-chain fatty acid--CoA ligase</fullName>
    </submittedName>
</protein>
<evidence type="ECO:0000313" key="4">
    <source>
        <dbReference type="Proteomes" id="UP000305939"/>
    </source>
</evidence>
<dbReference type="InterPro" id="IPR025110">
    <property type="entry name" value="AMP-bd_C"/>
</dbReference>
<dbReference type="Pfam" id="PF13193">
    <property type="entry name" value="AMP-binding_C"/>
    <property type="match status" value="1"/>
</dbReference>
<keyword evidence="3" id="KW-0436">Ligase</keyword>
<dbReference type="Pfam" id="PF00501">
    <property type="entry name" value="AMP-binding"/>
    <property type="match status" value="1"/>
</dbReference>
<evidence type="ECO:0000259" key="2">
    <source>
        <dbReference type="Pfam" id="PF13193"/>
    </source>
</evidence>
<gene>
    <name evidence="3" type="ORF">E7Z59_13185</name>
</gene>